<dbReference type="Proteomes" id="UP000652074">
    <property type="component" value="Unassembled WGS sequence"/>
</dbReference>
<feature type="region of interest" description="Disordered" evidence="3">
    <location>
        <begin position="1"/>
        <end position="21"/>
    </location>
</feature>
<dbReference type="InterPro" id="IPR039298">
    <property type="entry name" value="ACOT13"/>
</dbReference>
<accession>A0ABX1MKX0</accession>
<evidence type="ECO:0000259" key="4">
    <source>
        <dbReference type="Pfam" id="PF03061"/>
    </source>
</evidence>
<reference evidence="5 6" key="1">
    <citation type="submission" date="2019-12" db="EMBL/GenBank/DDBJ databases">
        <title>Comparative genomics gives insights into the taxonomy of the Azoarcus-Aromatoleum group and reveals separate origins of nif in the plant-associated Azoarcus and non-plant-associated Aromatoleum sub-groups.</title>
        <authorList>
            <person name="Lafos M."/>
            <person name="Maluk M."/>
            <person name="Batista M."/>
            <person name="Junghare M."/>
            <person name="Carmona M."/>
            <person name="Faoro H."/>
            <person name="Cruz L.M."/>
            <person name="Battistoni F."/>
            <person name="De Souza E."/>
            <person name="Pedrosa F."/>
            <person name="Chen W.-M."/>
            <person name="Poole P.S."/>
            <person name="Dixon R.A."/>
            <person name="James E.K."/>
        </authorList>
    </citation>
    <scope>NUCLEOTIDE SEQUENCE [LARGE SCALE GENOMIC DNA]</scope>
    <source>
        <strain evidence="5 6">ToN1</strain>
    </source>
</reference>
<dbReference type="InterPro" id="IPR003736">
    <property type="entry name" value="PAAI_dom"/>
</dbReference>
<comment type="caution">
    <text evidence="5">The sequence shown here is derived from an EMBL/GenBank/DDBJ whole genome shotgun (WGS) entry which is preliminary data.</text>
</comment>
<evidence type="ECO:0000256" key="1">
    <source>
        <dbReference type="ARBA" id="ARBA00008324"/>
    </source>
</evidence>
<feature type="domain" description="Thioesterase" evidence="4">
    <location>
        <begin position="70"/>
        <end position="142"/>
    </location>
</feature>
<organism evidence="5 6">
    <name type="scientific">Aromatoleum petrolei</name>
    <dbReference type="NCBI Taxonomy" id="76116"/>
    <lineage>
        <taxon>Bacteria</taxon>
        <taxon>Pseudomonadati</taxon>
        <taxon>Pseudomonadota</taxon>
        <taxon>Betaproteobacteria</taxon>
        <taxon>Rhodocyclales</taxon>
        <taxon>Rhodocyclaceae</taxon>
        <taxon>Aromatoleum</taxon>
    </lineage>
</organism>
<dbReference type="Pfam" id="PF03061">
    <property type="entry name" value="4HBT"/>
    <property type="match status" value="1"/>
</dbReference>
<gene>
    <name evidence="5" type="ORF">GPA26_09020</name>
</gene>
<comment type="similarity">
    <text evidence="1">Belongs to the thioesterase PaaI family.</text>
</comment>
<evidence type="ECO:0000313" key="6">
    <source>
        <dbReference type="Proteomes" id="UP000652074"/>
    </source>
</evidence>
<dbReference type="InterPro" id="IPR029069">
    <property type="entry name" value="HotDog_dom_sf"/>
</dbReference>
<dbReference type="EMBL" id="WTVR01000014">
    <property type="protein sequence ID" value="NMF88625.1"/>
    <property type="molecule type" value="Genomic_DNA"/>
</dbReference>
<dbReference type="CDD" id="cd03443">
    <property type="entry name" value="PaaI_thioesterase"/>
    <property type="match status" value="1"/>
</dbReference>
<name>A0ABX1MKX0_9RHOO</name>
<proteinExistence type="inferred from homology"/>
<keyword evidence="2" id="KW-0378">Hydrolase</keyword>
<protein>
    <submittedName>
        <fullName evidence="5">Hotdog fold thioesterase</fullName>
    </submittedName>
</protein>
<sequence length="163" mass="17517">MMRADSVHAGRGAVEEDAAPRGASMVPEGFELIPPFGPFHELTGPLYHKRVEHGYVVGMRVEDKHRNRGQMVHGGMICMLADTAFSWASGHVRPAAAQALTSHLSVGFAGNAKPGDWIEAHVDIVKAGRRVVFSDCFIWCNGKRIAHATAQFQIVSVGGGATD</sequence>
<dbReference type="Gene3D" id="3.10.129.10">
    <property type="entry name" value="Hotdog Thioesterase"/>
    <property type="match status" value="1"/>
</dbReference>
<dbReference type="InterPro" id="IPR006683">
    <property type="entry name" value="Thioestr_dom"/>
</dbReference>
<evidence type="ECO:0000313" key="5">
    <source>
        <dbReference type="EMBL" id="NMF88625.1"/>
    </source>
</evidence>
<dbReference type="RefSeq" id="WP_169206040.1">
    <property type="nucleotide sequence ID" value="NZ_CP059560.1"/>
</dbReference>
<keyword evidence="6" id="KW-1185">Reference proteome</keyword>
<dbReference type="SUPFAM" id="SSF54637">
    <property type="entry name" value="Thioesterase/thiol ester dehydrase-isomerase"/>
    <property type="match status" value="1"/>
</dbReference>
<dbReference type="PANTHER" id="PTHR21660">
    <property type="entry name" value="THIOESTERASE SUPERFAMILY MEMBER-RELATED"/>
    <property type="match status" value="1"/>
</dbReference>
<evidence type="ECO:0000256" key="2">
    <source>
        <dbReference type="ARBA" id="ARBA00022801"/>
    </source>
</evidence>
<evidence type="ECO:0000256" key="3">
    <source>
        <dbReference type="SAM" id="MobiDB-lite"/>
    </source>
</evidence>
<dbReference type="NCBIfam" id="TIGR00369">
    <property type="entry name" value="unchar_dom_1"/>
    <property type="match status" value="1"/>
</dbReference>
<dbReference type="PANTHER" id="PTHR21660:SF1">
    <property type="entry name" value="ACYL-COENZYME A THIOESTERASE 13"/>
    <property type="match status" value="1"/>
</dbReference>